<evidence type="ECO:0000256" key="1">
    <source>
        <dbReference type="ARBA" id="ARBA00001913"/>
    </source>
</evidence>
<proteinExistence type="predicted"/>
<dbReference type="InterPro" id="IPR001343">
    <property type="entry name" value="Hemolysn_Ca-bd"/>
</dbReference>
<dbReference type="PANTHER" id="PTHR38340:SF1">
    <property type="entry name" value="S-LAYER PROTEIN"/>
    <property type="match status" value="1"/>
</dbReference>
<keyword evidence="4" id="KW-0677">Repeat</keyword>
<reference evidence="6 7" key="1">
    <citation type="submission" date="2019-11" db="EMBL/GenBank/DDBJ databases">
        <authorList>
            <person name="Dong K."/>
        </authorList>
    </citation>
    <scope>NUCLEOTIDE SEQUENCE [LARGE SCALE GENOMIC DNA]</scope>
    <source>
        <strain evidence="6 7">JCM 17370</strain>
    </source>
</reference>
<evidence type="ECO:0000256" key="3">
    <source>
        <dbReference type="ARBA" id="ARBA00022525"/>
    </source>
</evidence>
<comment type="cofactor">
    <cofactor evidence="1">
        <name>Ca(2+)</name>
        <dbReference type="ChEBI" id="CHEBI:29108"/>
    </cofactor>
</comment>
<evidence type="ECO:0000256" key="4">
    <source>
        <dbReference type="ARBA" id="ARBA00022737"/>
    </source>
</evidence>
<keyword evidence="7" id="KW-1185">Reference proteome</keyword>
<dbReference type="GO" id="GO:0005615">
    <property type="term" value="C:extracellular space"/>
    <property type="evidence" value="ECO:0007669"/>
    <property type="project" value="InterPro"/>
</dbReference>
<dbReference type="Pfam" id="PF00353">
    <property type="entry name" value="HemolysinCabind"/>
    <property type="match status" value="2"/>
</dbReference>
<dbReference type="InterPro" id="IPR018511">
    <property type="entry name" value="Hemolysin-typ_Ca-bd_CS"/>
</dbReference>
<dbReference type="InterPro" id="IPR011049">
    <property type="entry name" value="Serralysin-like_metalloprot_C"/>
</dbReference>
<dbReference type="SUPFAM" id="SSF51120">
    <property type="entry name" value="beta-Roll"/>
    <property type="match status" value="1"/>
</dbReference>
<dbReference type="Pfam" id="PF08548">
    <property type="entry name" value="Peptidase_M10_C"/>
    <property type="match status" value="1"/>
</dbReference>
<sequence>MARVQSFLPFDQTTINFNALYFGNADFYNNSYLTLGGNTYEDAGIVSYTGSDGLAYLNVIGGQGLGANIYDEVVTGRITGLFQAVGTSTAQYYDHVFLTGISITGAEFYRASSTRGTQDDQALLGKALAGNDRFDLSNYDDRAQGRGGHDTMFGNGGHDTLEGGLGNDSLYGGGGNDRLLGGMGNDRLTGGTGADVFIFNSTAELGLMASATDVITDFRPGVDRINLSGIDAMTGVAGNQAFVFVGRNAIGTSPQGEVSFQLYDRPGTADDVTLVRIDTDGDRDAEAVIRLTGLHLLSASDFIL</sequence>
<evidence type="ECO:0000259" key="5">
    <source>
        <dbReference type="Pfam" id="PF08548"/>
    </source>
</evidence>
<dbReference type="RefSeq" id="WP_155062679.1">
    <property type="nucleotide sequence ID" value="NZ_WMIF01000001.1"/>
</dbReference>
<dbReference type="PROSITE" id="PS00330">
    <property type="entry name" value="HEMOLYSIN_CALCIUM"/>
    <property type="match status" value="3"/>
</dbReference>
<evidence type="ECO:0000256" key="2">
    <source>
        <dbReference type="ARBA" id="ARBA00004613"/>
    </source>
</evidence>
<comment type="subcellular location">
    <subcellularLocation>
        <location evidence="2">Secreted</location>
    </subcellularLocation>
</comment>
<dbReference type="InterPro" id="IPR050557">
    <property type="entry name" value="RTX_toxin/Mannuronan_C5-epim"/>
</dbReference>
<organism evidence="6 7">
    <name type="scientific">Paracoccus limosus</name>
    <dbReference type="NCBI Taxonomy" id="913252"/>
    <lineage>
        <taxon>Bacteria</taxon>
        <taxon>Pseudomonadati</taxon>
        <taxon>Pseudomonadota</taxon>
        <taxon>Alphaproteobacteria</taxon>
        <taxon>Rhodobacterales</taxon>
        <taxon>Paracoccaceae</taxon>
        <taxon>Paracoccus</taxon>
    </lineage>
</organism>
<dbReference type="AlphaFoldDB" id="A0A844H0N8"/>
<dbReference type="Gene3D" id="2.150.10.10">
    <property type="entry name" value="Serralysin-like metalloprotease, C-terminal"/>
    <property type="match status" value="1"/>
</dbReference>
<name>A0A844H0N8_9RHOB</name>
<dbReference type="InterPro" id="IPR013858">
    <property type="entry name" value="Peptidase_M10B_C"/>
</dbReference>
<dbReference type="PRINTS" id="PR00313">
    <property type="entry name" value="CABNDNGRPT"/>
</dbReference>
<dbReference type="Proteomes" id="UP000442533">
    <property type="component" value="Unassembled WGS sequence"/>
</dbReference>
<protein>
    <recommendedName>
        <fullName evidence="5">Peptidase M10 serralysin C-terminal domain-containing protein</fullName>
    </recommendedName>
</protein>
<evidence type="ECO:0000313" key="6">
    <source>
        <dbReference type="EMBL" id="MTH33114.1"/>
    </source>
</evidence>
<evidence type="ECO:0000313" key="7">
    <source>
        <dbReference type="Proteomes" id="UP000442533"/>
    </source>
</evidence>
<dbReference type="EMBL" id="WMIF01000001">
    <property type="protein sequence ID" value="MTH33114.1"/>
    <property type="molecule type" value="Genomic_DNA"/>
</dbReference>
<dbReference type="OrthoDB" id="7767906at2"/>
<gene>
    <name evidence="6" type="ORF">GL279_00690</name>
</gene>
<dbReference type="PANTHER" id="PTHR38340">
    <property type="entry name" value="S-LAYER PROTEIN"/>
    <property type="match status" value="1"/>
</dbReference>
<keyword evidence="3" id="KW-0964">Secreted</keyword>
<accession>A0A844H0N8</accession>
<comment type="caution">
    <text evidence="6">The sequence shown here is derived from an EMBL/GenBank/DDBJ whole genome shotgun (WGS) entry which is preliminary data.</text>
</comment>
<dbReference type="GO" id="GO:0005509">
    <property type="term" value="F:calcium ion binding"/>
    <property type="evidence" value="ECO:0007669"/>
    <property type="project" value="InterPro"/>
</dbReference>
<feature type="domain" description="Peptidase M10 serralysin C-terminal" evidence="5">
    <location>
        <begin position="129"/>
        <end position="303"/>
    </location>
</feature>